<reference evidence="1 2" key="1">
    <citation type="submission" date="2020-08" db="EMBL/GenBank/DDBJ databases">
        <title>Genomic Encyclopedia of Type Strains, Phase III (KMG-III): the genomes of soil and plant-associated and newly described type strains.</title>
        <authorList>
            <person name="Whitman W."/>
        </authorList>
    </citation>
    <scope>NUCLEOTIDE SEQUENCE [LARGE SCALE GENOMIC DNA]</scope>
    <source>
        <strain evidence="1 2">CECT 8640</strain>
    </source>
</reference>
<evidence type="ECO:0000313" key="2">
    <source>
        <dbReference type="Proteomes" id="UP000547510"/>
    </source>
</evidence>
<dbReference type="RefSeq" id="WP_184697915.1">
    <property type="nucleotide sequence ID" value="NZ_JACHJN010000014.1"/>
</dbReference>
<dbReference type="EMBL" id="JACHJN010000014">
    <property type="protein sequence ID" value="MBB5960098.1"/>
    <property type="molecule type" value="Genomic_DNA"/>
</dbReference>
<gene>
    <name evidence="1" type="ORF">FHS29_006721</name>
</gene>
<dbReference type="AlphaFoldDB" id="A0A841CVD3"/>
<organism evidence="1 2">
    <name type="scientific">Saccharothrix tamanrassetensis</name>
    <dbReference type="NCBI Taxonomy" id="1051531"/>
    <lineage>
        <taxon>Bacteria</taxon>
        <taxon>Bacillati</taxon>
        <taxon>Actinomycetota</taxon>
        <taxon>Actinomycetes</taxon>
        <taxon>Pseudonocardiales</taxon>
        <taxon>Pseudonocardiaceae</taxon>
        <taxon>Saccharothrix</taxon>
    </lineage>
</organism>
<dbReference type="Proteomes" id="UP000547510">
    <property type="component" value="Unassembled WGS sequence"/>
</dbReference>
<proteinExistence type="predicted"/>
<accession>A0A841CVD3</accession>
<evidence type="ECO:0000313" key="1">
    <source>
        <dbReference type="EMBL" id="MBB5960098.1"/>
    </source>
</evidence>
<keyword evidence="2" id="KW-1185">Reference proteome</keyword>
<comment type="caution">
    <text evidence="1">The sequence shown here is derived from an EMBL/GenBank/DDBJ whole genome shotgun (WGS) entry which is preliminary data.</text>
</comment>
<sequence length="163" mass="17741">MLDNLGGGSTPSPAFAALLWALGRCYEERVPWWAAEWLAQGWDGDALRTLAGLNGKDSAAVRDLMPAVFAELAVTVPGPDVAVAAGMFTHIARMWADGRAGEQWVAQKVEEVLCDLGYPREVMDLPLGALYRVADEWQEVWGRSEVELRAAVGEACRAQLRAD</sequence>
<name>A0A841CVD3_9PSEU</name>
<protein>
    <submittedName>
        <fullName evidence="1">Uncharacterized protein</fullName>
    </submittedName>
</protein>